<feature type="transmembrane region" description="Helical" evidence="1">
    <location>
        <begin position="7"/>
        <end position="32"/>
    </location>
</feature>
<feature type="transmembrane region" description="Helical" evidence="1">
    <location>
        <begin position="150"/>
        <end position="172"/>
    </location>
</feature>
<keyword evidence="3" id="KW-1185">Reference proteome</keyword>
<dbReference type="KEGG" id="samy:DB32_008453"/>
<reference evidence="2 3" key="1">
    <citation type="submission" date="2015-03" db="EMBL/GenBank/DDBJ databases">
        <title>Genome assembly of Sandaracinus amylolyticus DSM 53668.</title>
        <authorList>
            <person name="Sharma G."/>
            <person name="Subramanian S."/>
        </authorList>
    </citation>
    <scope>NUCLEOTIDE SEQUENCE [LARGE SCALE GENOMIC DNA]</scope>
    <source>
        <strain evidence="2 3">DSM 53668</strain>
    </source>
</reference>
<evidence type="ECO:0000256" key="1">
    <source>
        <dbReference type="SAM" id="Phobius"/>
    </source>
</evidence>
<dbReference type="AlphaFoldDB" id="A0A0F6SHZ5"/>
<dbReference type="EMBL" id="CP011125">
    <property type="protein sequence ID" value="AKF11304.1"/>
    <property type="molecule type" value="Genomic_DNA"/>
</dbReference>
<accession>A0A0F6SHZ5</accession>
<sequence length="252" mass="25876">MIDVMRRVAFAIVAGIAGAWVARVFLTVAFGFPHSAAEILAEPRHAWAAGCATAVLAWLAARSGLAMLGATALAGSLTGTAMVAVGCLALAIEHGPVDMIGVWSRGIIAAALSVPFGLVLGLVSGVALSPLDLGLTRLAARPTVSTTMRALRASAAWAVLPLGLEACIAERPVGASEIATTLAMIALVVATGAAIGVATRSRWVRAVCEGRIAGWSVALDDDGTRWLMREALAGDGAYRDGIVRTRWGRLDA</sequence>
<keyword evidence="1" id="KW-1133">Transmembrane helix</keyword>
<proteinExistence type="predicted"/>
<organism evidence="2 3">
    <name type="scientific">Sandaracinus amylolyticus</name>
    <dbReference type="NCBI Taxonomy" id="927083"/>
    <lineage>
        <taxon>Bacteria</taxon>
        <taxon>Pseudomonadati</taxon>
        <taxon>Myxococcota</taxon>
        <taxon>Polyangia</taxon>
        <taxon>Polyangiales</taxon>
        <taxon>Sandaracinaceae</taxon>
        <taxon>Sandaracinus</taxon>
    </lineage>
</organism>
<protein>
    <submittedName>
        <fullName evidence="2">Uncharacterized protein</fullName>
    </submittedName>
</protein>
<feature type="transmembrane region" description="Helical" evidence="1">
    <location>
        <begin position="44"/>
        <end position="61"/>
    </location>
</feature>
<feature type="transmembrane region" description="Helical" evidence="1">
    <location>
        <begin position="68"/>
        <end position="92"/>
    </location>
</feature>
<dbReference type="STRING" id="927083.DB32_008453"/>
<evidence type="ECO:0000313" key="3">
    <source>
        <dbReference type="Proteomes" id="UP000034883"/>
    </source>
</evidence>
<evidence type="ECO:0000313" key="2">
    <source>
        <dbReference type="EMBL" id="AKF11304.1"/>
    </source>
</evidence>
<feature type="transmembrane region" description="Helical" evidence="1">
    <location>
        <begin position="178"/>
        <end position="198"/>
    </location>
</feature>
<gene>
    <name evidence="2" type="ORF">DB32_008453</name>
</gene>
<dbReference type="Proteomes" id="UP000034883">
    <property type="component" value="Chromosome"/>
</dbReference>
<feature type="transmembrane region" description="Helical" evidence="1">
    <location>
        <begin position="107"/>
        <end position="129"/>
    </location>
</feature>
<name>A0A0F6SHZ5_9BACT</name>
<keyword evidence="1" id="KW-0472">Membrane</keyword>
<keyword evidence="1" id="KW-0812">Transmembrane</keyword>